<dbReference type="Pfam" id="PF07963">
    <property type="entry name" value="N_methyl"/>
    <property type="match status" value="1"/>
</dbReference>
<accession>A0ABQ0C3H3</accession>
<dbReference type="Gene3D" id="2.160.20.110">
    <property type="match status" value="6"/>
</dbReference>
<reference evidence="2 3" key="1">
    <citation type="submission" date="2024-04" db="EMBL/GenBank/DDBJ databases">
        <title>Defined microbial consortia suppress multidrug-resistant proinflammatory Enterobacteriaceae via ecological control.</title>
        <authorList>
            <person name="Furuichi M."/>
            <person name="Kawaguchi T."/>
            <person name="Pust M."/>
            <person name="Yasuma K."/>
            <person name="Plichta D."/>
            <person name="Hasegawa N."/>
            <person name="Ohya T."/>
            <person name="Bhattarai S."/>
            <person name="Sasajima S."/>
            <person name="Aoto Y."/>
            <person name="Tuganbaev T."/>
            <person name="Yaginuma M."/>
            <person name="Ueda M."/>
            <person name="Okahashi N."/>
            <person name="Amafuji K."/>
            <person name="Kiridooshi Y."/>
            <person name="Sugita K."/>
            <person name="Strazar M."/>
            <person name="Skelly A."/>
            <person name="Suda W."/>
            <person name="Hattori M."/>
            <person name="Nakamoto N."/>
            <person name="Caballero S."/>
            <person name="Norman J."/>
            <person name="Olle B."/>
            <person name="Tanoue T."/>
            <person name="Arita M."/>
            <person name="Bucci V."/>
            <person name="Atarashi K."/>
            <person name="Xavier R."/>
            <person name="Honda K."/>
        </authorList>
    </citation>
    <scope>NUCLEOTIDE SEQUENCE [LARGE SCALE GENOMIC DNA]</scope>
    <source>
        <strain evidence="3">k34-0107-D12</strain>
    </source>
</reference>
<dbReference type="RefSeq" id="WP_227209892.1">
    <property type="nucleotide sequence ID" value="NZ_BAABZQ010000001.1"/>
</dbReference>
<dbReference type="Gene3D" id="3.30.700.10">
    <property type="entry name" value="Glycoprotein, Type 4 Pilin"/>
    <property type="match status" value="1"/>
</dbReference>
<keyword evidence="1" id="KW-1133">Transmembrane helix</keyword>
<evidence type="ECO:0000256" key="1">
    <source>
        <dbReference type="SAM" id="Phobius"/>
    </source>
</evidence>
<comment type="caution">
    <text evidence="2">The sequence shown here is derived from an EMBL/GenBank/DDBJ whole genome shotgun (WGS) entry which is preliminary data.</text>
</comment>
<evidence type="ECO:0008006" key="4">
    <source>
        <dbReference type="Google" id="ProtNLM"/>
    </source>
</evidence>
<sequence length="3994" mass="436425">MEKGVLHGNIDKNRKGGNKNQGGYTLVELIVVICIVLILAGGAVFGVMTWIRWSQFKEQNEYAKTLFSAAQNQLTEYSENGRLDKFRRVLASDGGYKNKVNVKDLFYSEEEGSEAYEKRLDLLWPASAGKTDKEKYRGEICYLKGNGETYKQYQEYKAGKGEKPDEEILALYDMLLPYVYDSSILNAAVCVEFTPEEGQVFSVLYSNQNDDFEYNSSNHAKRGTVDITNRETSVRKERMVGYYGVDSLAVATTPKAEQPSIKKVKLNNEGTLNLSFMVTNKDGNAVTNMDYTILVLDKDTDNDKETQRLKIVLDGRKLTKKENTTEPITCSVTRYDTDGKEWTTSDYPMLAWLENENTVRLILDAADLSAATYYYNELYGSYQDNPKTTPILDNLKNTYSFHRFCVDTENILCKVKGVGKDYKPTAVRKSNVSHTYFGEYTKKSSSGTDKVTYTLKNARHLYNVRYVEDFTPKKAVSGAADRECTYQLAENINWQKFIKDGYLYDTDNIYKKKDWNSLTAQVAPVKDTATPFPSVGNLKSTSVLEGADEKTNTISGLIIKEDANSSTAVYGTEINNGKDGKSTIQYIKNGPAGLFVKNEGKITNMVLDQISVEGSASVGAFCGENKGTLVDLTVANSDAKNMPSTVVGKTDVGGIAGKDTGSLQMQYKNLVNRASVRGVTYVGGIIGQLKVEKDDKTALIEWCKNYGAVEAAPVNLEKNQDKKKMQEMLSQAKYIGGIVGLCSNKTNKADNLQVSNCVSSPQYLQEDMEELFAADEKLLEKLNGVYVGGIAGYNENSKIINCNTEQEKNKEGYIFGYQYVGGIVGFNESLAEANLDGKDESNRGEKNTNEANVIGCDYVGGICGINAARSGEDNEFHVANPNYTRNEEKIVANWINEGIVAGYGNYVGGITGLNTGIVENCSSEVAADDTARNITDAASLKGDYVGGIAGYNNGKITSGTVSDYLNTTIRMVCYITGRNYVGGIVGYNDVDASVENYELEGGFIKGTGVFVGGYAGFNSSVELLRDNTLKSNPNEVTGGYCVSGTIGGNIISTDDRISTEFTTDNFLGKVYATAFTGGFIGYNRILPDLDVDAKSFITNLSSLITEAVSEEKSLSENVKYIDDSDYDPEGNKSEGTLTIKGIQEHETEQSMRFGSLTGDIYVGGVIGYNSPYTSLTIKNVVNKTPITALSAIENDKESQNEDQYGFLYSYAGGVIGRSGIWVEIDNCRNMDVGDVVTQGTYLGGICEVNEGLIKNCSVSSIGTAGRSYVGGITGFNKGEIKNCSFTNKTITGNDYVGGIAAQNYGTISGTWLFGGIVNASGSYVGGIAGANSAEGSIILIQDDDSVSDTSMATANAEIKAGGTYVGGITGYNAGQIQNKRNVNDSEDFEFFTFTGSIIGDKMAGGFVGESVSENQVIQNVKNAATVVAGNGNAGGIVGITSGGIDNCWNAGNISAASEGDAGGIVSVNYSDIKNCSNTGTVSAANGMCGGITGENSGIIEDSFVRAGNETLIFEGMKCAGGISGINKGTISACKITGNQGMPVIISNTVNSKVSDVGAVTGINYGNILLTEDAVVLCEVKTYTSGSSIGGIAGSNLGTIANSGIKDIESNSAVVRDTKIGFAGTNANYANIGGAAGVNDGSINRCNISADITGDLGTTDTGYGGIAGVNNSSISKCAYSGNLLTNGSADNIVNLGGIAGRNNAGGSISNSYVGFRDNTLIETDKDAKKSGVGYAGGIAGWNDGYVADCDNYSNSTKNVQINNRSGHTGGIVGYQTSGAAATGSSEKDILSTGENWSVKTTAYSNDFGVGGIIGYSASGVSMQHVTNYAAVVAGGNSENVTAGGLIGRLENKDSNSMTVSYFSNYGNISGKLSAGGIGRLKYKGITMSNCTNYGNIQSNGSAAAGIIATFYQTDQGAAVVFDSCKNYGNISAGSNAGGIVGYAHDTAGNIKGIYTDCVNEGCITGGTAGGILGNGDKQDASFYRCRNYGNNGNTNTKMAGIVNKKYTSMFDCISIGDSKNVANSSSGNITDSYYLGTGELEPPPVDDKTVYISEVSSNSAINNYPSDNLWKEMDGEAAGQRRFKFSKVNNNKLTFNFYKGYPLTNFGVYWANDDTNANPNIVRQYKFKISCNNGAYYLGRDGKWIAGENNGCEFIAYGQNKPNASYWSTNLDGNTIIKNIRFEFTRIMDGTIKEGVFNAEGTEKNYICVYAVSASQGDTSENGFTSTVDSYLESLKGYISAKTKLEECQKEEQTAKDEWGRMQEYLKDWTVQSTTLDGKKVLEENGTYIFNNLSKDVSGQDRKRYILDNRSGGNGFLIKLSPPESGAEKIDSLKILWAGSSSLEDDYNSAKAEVRQYSYKVKINYKDGTFSGDSDSDRISLGDFYDPNKEVDLSDLLTKEKEVSSIEIMISKVTGNNNVKKGFACLWYVALGNTDFVGEGNFTEEKYQEAKTQYEEKAAARQKAQDDFNKASEDLEKSPIFTGSIKNAGLCSKKSETEDSGKEDSLLGYKSIVIQNEDGTYEIKGSEAVSESPFNITGLKLNPASGWNDKSSDKSQNRYKVYEEVDPKIAEYYLNKTPENPDDIKGISIDNTGGELKITWGHTGRKYYADQFVFKVTDKNNAIVSDTFNKPEEIFYGIEKKTIRVPEEWVGCKIEVYIRSIGRSYVETEYTEEKYGPEVIGVIQKGASAWAGSSRELLMPQAAPKIHLELGAYDVNGKAGWDKFVAVLENKDDYKDDKATKIKLTILNKNITIDTEKGISEGFVISSNGNQVMTSYAEAVPGKYEKSTSVSVQSAIYGWEALKNNDYVKTIFHDFYGDRPGNLYNQVMMEKIGDVTELYMNSELLVNAPFDLENGEIFHCNLTLASGNSHVASNGVEMTSKLNHLPDNLLDYDSITVRTYPWRSQSDVCWYGHQVAENITEEELLRYIKDRNSEDESLWLRDTSRNNESVFGEDGLANGYILRRDTDGKYEIIYSSILAYGDEQHYLKQVDQKKYTVDQNACKVTAGSYSRDIQPKPVIENIIPLQEDGVNYVFTWDVGIGEQDAVYDITLKGYTSKEDKTGVLLGTSTVDKNTPGSYQESEKSWSVSFEDKERTWNYPRVSISIVRAGTANAVSGSTIKFPSGSEMEFAVPLRLSQISKPVLQLHTKEEGTEKNSLLYDTVWNAVPKEERPHTAAYEVCVQRAEGDEGAVSSYTEKAGLDAALETAGKLYGKKPEVDVTEGEQEKVYSWAENVDGNKVEKTMALIWTTEGTYTLTKNLTEIWTFASDDEMRDSDTWSRILDLNDYERGEMITVSVRACADETTTEYRDGIDGVAREITLPNRLTVPDTANLTASPEYMPHEDGVRDTFVTLQEFIRDGVTLSMSDTGENYYRGKYQIAAAVFDEREADDVSVMPAGDAPSEEDAGGYWNSGAVATLKGKAAETAMTGDFADSTYTLENIDPAYAGKWLKIALRSVSDSNISSWWSDEDDTTENTVNYQWIRIPRIRVEEPKITEGAASVYYDLTSGNCTLESVPEYVPAVQTELDFKLQSYSDGYRIQRIRKAKESNTDELNAYRYDADWIYLEDDNNGGYNIFCSTSADTPLDIQSDGEEPVCREDETAVFVQNIQAGDTAVLPVKEETVQNILDNPVSTQMILSWMPKEEEKEAYFRLILPDAETIMDYADEANLFTSQASVQAVILGDDPEQERLAGYESSEISSWYRYKPTQIEQATAVTTLYDYSDAVEVQSGVSIEASVWKDTAYKLTEKTADGYSIYQVKILDSDQERVLDLRNLSAYYDISSETNILALKDAVYAQYAGKWISFREARVTEANGGNISRWSDWTVPIVLPKLIVESPEVTETTAQAEYILHRTQGDDVPKQFDARQYSWLCERGIHDKIEGYQIQIGQGEDSFYAEIKRDEDNIWYYTSPAGEQIAVTDTLTLLQTESTVQEGAETYTLSAEVILNLTQTENGWQFTVTVPVQEISVKEENNRLSFTFDCNMILDPIPVNDNYETN</sequence>
<proteinExistence type="predicted"/>
<gene>
    <name evidence="2" type="ORF">K340107D12_61650</name>
</gene>
<dbReference type="Proteomes" id="UP001600941">
    <property type="component" value="Unassembled WGS sequence"/>
</dbReference>
<dbReference type="SUPFAM" id="SSF54523">
    <property type="entry name" value="Pili subunits"/>
    <property type="match status" value="1"/>
</dbReference>
<keyword evidence="1" id="KW-0812">Transmembrane</keyword>
<evidence type="ECO:0000313" key="3">
    <source>
        <dbReference type="Proteomes" id="UP001600941"/>
    </source>
</evidence>
<feature type="transmembrane region" description="Helical" evidence="1">
    <location>
        <begin position="24"/>
        <end position="51"/>
    </location>
</feature>
<keyword evidence="3" id="KW-1185">Reference proteome</keyword>
<organism evidence="2 3">
    <name type="scientific">Blautia parvula</name>
    <dbReference type="NCBI Taxonomy" id="2877527"/>
    <lineage>
        <taxon>Bacteria</taxon>
        <taxon>Bacillati</taxon>
        <taxon>Bacillota</taxon>
        <taxon>Clostridia</taxon>
        <taxon>Lachnospirales</taxon>
        <taxon>Lachnospiraceae</taxon>
        <taxon>Blautia</taxon>
    </lineage>
</organism>
<dbReference type="InterPro" id="IPR045584">
    <property type="entry name" value="Pilin-like"/>
</dbReference>
<name>A0ABQ0C3H3_9FIRM</name>
<protein>
    <recommendedName>
        <fullName evidence="4">Prepilin-type N-terminal cleavage/methylation domain-containing protein</fullName>
    </recommendedName>
</protein>
<dbReference type="InterPro" id="IPR012902">
    <property type="entry name" value="N_methyl_site"/>
</dbReference>
<keyword evidence="1" id="KW-0472">Membrane</keyword>
<evidence type="ECO:0000313" key="2">
    <source>
        <dbReference type="EMBL" id="GAA6503349.1"/>
    </source>
</evidence>
<dbReference type="EMBL" id="BAABZQ010000001">
    <property type="protein sequence ID" value="GAA6503349.1"/>
    <property type="molecule type" value="Genomic_DNA"/>
</dbReference>